<dbReference type="GO" id="GO:0005737">
    <property type="term" value="C:cytoplasm"/>
    <property type="evidence" value="ECO:0007669"/>
    <property type="project" value="UniProtKB-ARBA"/>
</dbReference>
<dbReference type="CTD" id="5203"/>
<comment type="similarity">
    <text evidence="1 5">Belongs to the prefoldin subunit beta family.</text>
</comment>
<dbReference type="Pfam" id="PF01920">
    <property type="entry name" value="Prefoldin_2"/>
    <property type="match status" value="1"/>
</dbReference>
<dbReference type="CDD" id="cd23165">
    <property type="entry name" value="Prefoldin_4"/>
    <property type="match status" value="1"/>
</dbReference>
<dbReference type="PIRSF" id="PIRSF016477">
    <property type="entry name" value="Prefoldin_subunit_4"/>
    <property type="match status" value="1"/>
</dbReference>
<evidence type="ECO:0000313" key="8">
    <source>
        <dbReference type="RefSeq" id="XP_003744740.1"/>
    </source>
</evidence>
<dbReference type="RefSeq" id="XP_003744740.1">
    <property type="nucleotide sequence ID" value="XM_003744692.1"/>
</dbReference>
<evidence type="ECO:0000256" key="4">
    <source>
        <dbReference type="ARBA" id="ARBA00024667"/>
    </source>
</evidence>
<dbReference type="GO" id="GO:0016272">
    <property type="term" value="C:prefoldin complex"/>
    <property type="evidence" value="ECO:0007669"/>
    <property type="project" value="UniProtKB-UniRule"/>
</dbReference>
<dbReference type="InterPro" id="IPR016661">
    <property type="entry name" value="PFDN4"/>
</dbReference>
<evidence type="ECO:0000256" key="6">
    <source>
        <dbReference type="SAM" id="Coils"/>
    </source>
</evidence>
<feature type="coiled-coil region" evidence="6">
    <location>
        <begin position="23"/>
        <end position="114"/>
    </location>
</feature>
<dbReference type="GO" id="GO:0051082">
    <property type="term" value="F:unfolded protein binding"/>
    <property type="evidence" value="ECO:0007669"/>
    <property type="project" value="InterPro"/>
</dbReference>
<evidence type="ECO:0000313" key="7">
    <source>
        <dbReference type="Proteomes" id="UP000694867"/>
    </source>
</evidence>
<keyword evidence="3 5" id="KW-0143">Chaperone</keyword>
<reference evidence="8" key="1">
    <citation type="submission" date="2025-08" db="UniProtKB">
        <authorList>
            <consortium name="RefSeq"/>
        </authorList>
    </citation>
    <scope>IDENTIFICATION</scope>
</reference>
<dbReference type="InterPro" id="IPR009053">
    <property type="entry name" value="Prefoldin"/>
</dbReference>
<accession>A0AAJ6VYV9</accession>
<evidence type="ECO:0000256" key="2">
    <source>
        <dbReference type="ARBA" id="ARBA00011695"/>
    </source>
</evidence>
<dbReference type="GeneID" id="100900838"/>
<name>A0AAJ6VYV9_9ACAR</name>
<evidence type="ECO:0000256" key="1">
    <source>
        <dbReference type="ARBA" id="ARBA00008045"/>
    </source>
</evidence>
<comment type="function">
    <text evidence="4 5">Binds specifically to cytosolic chaperonin (c-CPN) and transfers target proteins to it. Binds to nascent polypeptide chain and promotes folding in an environment in which there are many competing pathways for nonnative proteins.</text>
</comment>
<keyword evidence="7" id="KW-1185">Reference proteome</keyword>
<dbReference type="PANTHER" id="PTHR21100:SF9">
    <property type="entry name" value="PREFOLDIN SUBUNIT 4"/>
    <property type="match status" value="1"/>
</dbReference>
<evidence type="ECO:0000256" key="3">
    <source>
        <dbReference type="ARBA" id="ARBA00023186"/>
    </source>
</evidence>
<dbReference type="FunFam" id="1.10.287.370:FF:000005">
    <property type="entry name" value="Prefoldin subunit 4"/>
    <property type="match status" value="1"/>
</dbReference>
<dbReference type="SUPFAM" id="SSF46579">
    <property type="entry name" value="Prefoldin"/>
    <property type="match status" value="1"/>
</dbReference>
<dbReference type="InterPro" id="IPR002777">
    <property type="entry name" value="PFD_beta-like"/>
</dbReference>
<dbReference type="GO" id="GO:0006457">
    <property type="term" value="P:protein folding"/>
    <property type="evidence" value="ECO:0007669"/>
    <property type="project" value="UniProtKB-UniRule"/>
</dbReference>
<comment type="subunit">
    <text evidence="2 5">Heterohexamer of two PFD-alpha type and four PFD-beta type subunits.</text>
</comment>
<dbReference type="AlphaFoldDB" id="A0AAJ6VYV9"/>
<dbReference type="Proteomes" id="UP000694867">
    <property type="component" value="Unplaced"/>
</dbReference>
<organism evidence="7 8">
    <name type="scientific">Galendromus occidentalis</name>
    <name type="common">western predatory mite</name>
    <dbReference type="NCBI Taxonomy" id="34638"/>
    <lineage>
        <taxon>Eukaryota</taxon>
        <taxon>Metazoa</taxon>
        <taxon>Ecdysozoa</taxon>
        <taxon>Arthropoda</taxon>
        <taxon>Chelicerata</taxon>
        <taxon>Arachnida</taxon>
        <taxon>Acari</taxon>
        <taxon>Parasitiformes</taxon>
        <taxon>Mesostigmata</taxon>
        <taxon>Gamasina</taxon>
        <taxon>Phytoseioidea</taxon>
        <taxon>Phytoseiidae</taxon>
        <taxon>Typhlodrominae</taxon>
        <taxon>Galendromus</taxon>
    </lineage>
</organism>
<evidence type="ECO:0000256" key="5">
    <source>
        <dbReference type="PIRNR" id="PIRNR016477"/>
    </source>
</evidence>
<keyword evidence="6" id="KW-0175">Coiled coil</keyword>
<dbReference type="Gene3D" id="1.10.287.370">
    <property type="match status" value="1"/>
</dbReference>
<sequence>MTQTLSSDEVNITVEDQLQINQFARHNQNLQELEAAIKAKNEEVQKLQDAADELMLGEDEDQIPYKMGDVFIDLPSDEIQGRLDADKEELERQISEYKDQIAQLKARMTELKTTLYGKFGSNINLEA</sequence>
<dbReference type="KEGG" id="goe:100900838"/>
<gene>
    <name evidence="8" type="primary">LOC100900838</name>
</gene>
<protein>
    <recommendedName>
        <fullName evidence="5">Prefoldin subunit 4</fullName>
    </recommendedName>
</protein>
<proteinExistence type="inferred from homology"/>
<dbReference type="PANTHER" id="PTHR21100">
    <property type="entry name" value="PREFOLDIN SUBUNIT 4"/>
    <property type="match status" value="1"/>
</dbReference>